<evidence type="ECO:0000313" key="2">
    <source>
        <dbReference type="Proteomes" id="UP001172386"/>
    </source>
</evidence>
<dbReference type="Proteomes" id="UP001172386">
    <property type="component" value="Unassembled WGS sequence"/>
</dbReference>
<organism evidence="1 2">
    <name type="scientific">Neophaeococcomyces mojaviensis</name>
    <dbReference type="NCBI Taxonomy" id="3383035"/>
    <lineage>
        <taxon>Eukaryota</taxon>
        <taxon>Fungi</taxon>
        <taxon>Dikarya</taxon>
        <taxon>Ascomycota</taxon>
        <taxon>Pezizomycotina</taxon>
        <taxon>Eurotiomycetes</taxon>
        <taxon>Chaetothyriomycetidae</taxon>
        <taxon>Chaetothyriales</taxon>
        <taxon>Chaetothyriales incertae sedis</taxon>
        <taxon>Neophaeococcomyces</taxon>
    </lineage>
</organism>
<evidence type="ECO:0000313" key="1">
    <source>
        <dbReference type="EMBL" id="KAJ9654386.1"/>
    </source>
</evidence>
<keyword evidence="2" id="KW-1185">Reference proteome</keyword>
<sequence length="466" mass="52220">MPQSNFRERSLQLRQLEEDKNTLIDDLIRQLENSQQQLQALRLEYEREAKYNRENRARENGLQDEMDRMRALLDRNSYVTALIDGDNLTFTKDLLSKGQKGGEEAAYALATAVNSFAAESLPHMSTVTIHVKLYANIKALTEKLVYYQFVDKSTVLEDFLRGLVNSDSLLLDVVDTSLTKGLTTKMIQQSYRQDFTNVHCHQILLAALPNEELNTLLDELPEVPVHERVTFLEAQSLTLSEKFSHEIPSISFGSLLVKAPTEASMRPAHTKVATPVLARVESNSSSKTMNTTANTSTGSTPIFTWAAMTAAPYVPKPGSDQSCSSTPALTKTQPVLKSLPVITKNKYGQRVDAVDTSIPYQELQRIKKMKLCNIFYLQGKDACSGSCGHSHTYPLKQQEKNILKEVARMTPCYYKLECEDAGCIYGHRCPQSKPGKKDCFYKEACRFSGWGHGIDEVVVKITSIKG</sequence>
<accession>A0ACC3A2H5</accession>
<reference evidence="1" key="1">
    <citation type="submission" date="2022-10" db="EMBL/GenBank/DDBJ databases">
        <title>Culturing micro-colonial fungi from biological soil crusts in the Mojave desert and describing Neophaeococcomyces mojavensis, and introducing the new genera and species Taxawa tesnikishii.</title>
        <authorList>
            <person name="Kurbessoian T."/>
            <person name="Stajich J.E."/>
        </authorList>
    </citation>
    <scope>NUCLEOTIDE SEQUENCE</scope>
    <source>
        <strain evidence="1">JES_112</strain>
    </source>
</reference>
<name>A0ACC3A2H5_9EURO</name>
<comment type="caution">
    <text evidence="1">The sequence shown here is derived from an EMBL/GenBank/DDBJ whole genome shotgun (WGS) entry which is preliminary data.</text>
</comment>
<gene>
    <name evidence="1" type="ORF">H2198_006548</name>
</gene>
<protein>
    <submittedName>
        <fullName evidence="1">Uncharacterized protein</fullName>
    </submittedName>
</protein>
<dbReference type="EMBL" id="JAPDRQ010000122">
    <property type="protein sequence ID" value="KAJ9654386.1"/>
    <property type="molecule type" value="Genomic_DNA"/>
</dbReference>
<proteinExistence type="predicted"/>